<reference evidence="5" key="1">
    <citation type="submission" date="2021-08" db="EMBL/GenBank/DDBJ databases">
        <title>Prevotella lacticifex sp. nov., isolated from rumen of cow.</title>
        <authorList>
            <person name="Shinkai T."/>
            <person name="Ikeyama N."/>
            <person name="Kumagai M."/>
            <person name="Ohmori H."/>
            <person name="Sakamoto M."/>
            <person name="Ohkuma M."/>
            <person name="Mitsumori M."/>
        </authorList>
    </citation>
    <scope>NUCLEOTIDE SEQUENCE</scope>
    <source>
        <strain evidence="5">JCM 8259</strain>
    </source>
</reference>
<dbReference type="InterPro" id="IPR006034">
    <property type="entry name" value="Asparaginase/glutaminase-like"/>
</dbReference>
<dbReference type="PIRSF" id="PIRSF500176">
    <property type="entry name" value="L_ASNase"/>
    <property type="match status" value="1"/>
</dbReference>
<accession>A0AA37I1G5</accession>
<organism evidence="5 6">
    <name type="scientific">Xylanibacter ruminicola</name>
    <name type="common">Prevotella ruminicola</name>
    <dbReference type="NCBI Taxonomy" id="839"/>
    <lineage>
        <taxon>Bacteria</taxon>
        <taxon>Pseudomonadati</taxon>
        <taxon>Bacteroidota</taxon>
        <taxon>Bacteroidia</taxon>
        <taxon>Bacteroidales</taxon>
        <taxon>Prevotellaceae</taxon>
        <taxon>Xylanibacter</taxon>
    </lineage>
</organism>
<dbReference type="Pfam" id="PF00710">
    <property type="entry name" value="Asparaginase"/>
    <property type="match status" value="1"/>
</dbReference>
<evidence type="ECO:0000259" key="4">
    <source>
        <dbReference type="Pfam" id="PF00710"/>
    </source>
</evidence>
<dbReference type="InterPro" id="IPR020827">
    <property type="entry name" value="Asparaginase/glutaminase_AS1"/>
</dbReference>
<evidence type="ECO:0000256" key="1">
    <source>
        <dbReference type="ARBA" id="ARBA00010518"/>
    </source>
</evidence>
<comment type="caution">
    <text evidence="5">The sequence shown here is derived from an EMBL/GenBank/DDBJ whole genome shotgun (WGS) entry which is preliminary data.</text>
</comment>
<dbReference type="EMBL" id="BPTT01000001">
    <property type="protein sequence ID" value="GJG33795.1"/>
    <property type="molecule type" value="Genomic_DNA"/>
</dbReference>
<proteinExistence type="inferred from homology"/>
<comment type="similarity">
    <text evidence="1">Belongs to the asparaginase 1 family.</text>
</comment>
<name>A0AA37I1G5_XYLRU</name>
<dbReference type="GO" id="GO:0006520">
    <property type="term" value="P:amino acid metabolic process"/>
    <property type="evidence" value="ECO:0007669"/>
    <property type="project" value="InterPro"/>
</dbReference>
<evidence type="ECO:0000256" key="3">
    <source>
        <dbReference type="PROSITE-ProRule" id="PRU10099"/>
    </source>
</evidence>
<dbReference type="Gene3D" id="3.40.50.1170">
    <property type="entry name" value="L-asparaginase, N-terminal domain"/>
    <property type="match status" value="1"/>
</dbReference>
<dbReference type="InterPro" id="IPR036152">
    <property type="entry name" value="Asp/glu_Ase-like_sf"/>
</dbReference>
<evidence type="ECO:0000256" key="2">
    <source>
        <dbReference type="PIRSR" id="PIRSR001220-1"/>
    </source>
</evidence>
<dbReference type="PROSITE" id="PS00144">
    <property type="entry name" value="ASN_GLN_ASE_1"/>
    <property type="match status" value="1"/>
</dbReference>
<dbReference type="Proteomes" id="UP000887097">
    <property type="component" value="Unassembled WGS sequence"/>
</dbReference>
<evidence type="ECO:0000313" key="6">
    <source>
        <dbReference type="Proteomes" id="UP000887097"/>
    </source>
</evidence>
<dbReference type="AlphaFoldDB" id="A0AA37I1G5"/>
<sequence length="71" mass="8203">MTYRSKVLLIYTGGTIGMNRNPRTGALEPFDFEHLLYNVPELKQFDITIETYQFDPPIDSSDMSPAMWTDL</sequence>
<dbReference type="PROSITE" id="PS51732">
    <property type="entry name" value="ASN_GLN_ASE_3"/>
    <property type="match status" value="1"/>
</dbReference>
<dbReference type="GO" id="GO:0004067">
    <property type="term" value="F:asparaginase activity"/>
    <property type="evidence" value="ECO:0007669"/>
    <property type="project" value="UniProtKB-UniRule"/>
</dbReference>
<feature type="active site" description="O-isoaspartyl threonine intermediate" evidence="2">
    <location>
        <position position="15"/>
    </location>
</feature>
<protein>
    <recommendedName>
        <fullName evidence="4">L-asparaginase N-terminal domain-containing protein</fullName>
    </recommendedName>
</protein>
<gene>
    <name evidence="5" type="ORF">PRMUPPPA20_19040</name>
</gene>
<feature type="domain" description="L-asparaginase N-terminal" evidence="4">
    <location>
        <begin position="6"/>
        <end position="71"/>
    </location>
</feature>
<feature type="active site" evidence="3">
    <location>
        <position position="15"/>
    </location>
</feature>
<dbReference type="InterPro" id="IPR037152">
    <property type="entry name" value="L-asparaginase_N_sf"/>
</dbReference>
<dbReference type="PIRSF" id="PIRSF001220">
    <property type="entry name" value="L-ASNase_gatD"/>
    <property type="match status" value="1"/>
</dbReference>
<dbReference type="SUPFAM" id="SSF53774">
    <property type="entry name" value="Glutaminase/Asparaginase"/>
    <property type="match status" value="1"/>
</dbReference>
<dbReference type="InterPro" id="IPR027474">
    <property type="entry name" value="L-asparaginase_N"/>
</dbReference>
<evidence type="ECO:0000313" key="5">
    <source>
        <dbReference type="EMBL" id="GJG33795.1"/>
    </source>
</evidence>